<evidence type="ECO:0000313" key="1">
    <source>
        <dbReference type="EMBL" id="QHT85249.1"/>
    </source>
</evidence>
<name>A0A6C0HXL7_9ZZZZ</name>
<sequence length="152" mass="17807">MAFTRFYDDPDRIMKKLQESTDQGLYYLNCPGNGEKPPFVEDPNIILQKWGANLHQDRVQVESELFCIREPLKRDCERKMYTSTAIAYPSYKKEVTSQPRTIMPAWTARDLEQNHRYILPLDPQEHVMPTFPNNISTRVLEKDAMINKSVRG</sequence>
<proteinExistence type="predicted"/>
<protein>
    <submittedName>
        <fullName evidence="1">Uncharacterized protein</fullName>
    </submittedName>
</protein>
<dbReference type="EMBL" id="MN740041">
    <property type="protein sequence ID" value="QHT85249.1"/>
    <property type="molecule type" value="Genomic_DNA"/>
</dbReference>
<reference evidence="1" key="1">
    <citation type="journal article" date="2020" name="Nature">
        <title>Giant virus diversity and host interactions through global metagenomics.</title>
        <authorList>
            <person name="Schulz F."/>
            <person name="Roux S."/>
            <person name="Paez-Espino D."/>
            <person name="Jungbluth S."/>
            <person name="Walsh D.A."/>
            <person name="Denef V.J."/>
            <person name="McMahon K.D."/>
            <person name="Konstantinidis K.T."/>
            <person name="Eloe-Fadrosh E.A."/>
            <person name="Kyrpides N.C."/>
            <person name="Woyke T."/>
        </authorList>
    </citation>
    <scope>NUCLEOTIDE SEQUENCE</scope>
    <source>
        <strain evidence="1">GVMAG-M-3300023184-17</strain>
    </source>
</reference>
<accession>A0A6C0HXL7</accession>
<dbReference type="AlphaFoldDB" id="A0A6C0HXL7"/>
<organism evidence="1">
    <name type="scientific">viral metagenome</name>
    <dbReference type="NCBI Taxonomy" id="1070528"/>
    <lineage>
        <taxon>unclassified sequences</taxon>
        <taxon>metagenomes</taxon>
        <taxon>organismal metagenomes</taxon>
    </lineage>
</organism>